<evidence type="ECO:0000313" key="3">
    <source>
        <dbReference type="Proteomes" id="UP000054770"/>
    </source>
</evidence>
<dbReference type="SUPFAM" id="SSF54427">
    <property type="entry name" value="NTF2-like"/>
    <property type="match status" value="1"/>
</dbReference>
<accession>A0A158L678</accession>
<dbReference type="InterPro" id="IPR032710">
    <property type="entry name" value="NTF2-like_dom_sf"/>
</dbReference>
<gene>
    <name evidence="2" type="ORF">AWB68_08943</name>
</gene>
<sequence>MRPPHCPLLLPNWIRAAMKRSTIACLAFVLSGCAANQPANQAVTNSAPPPHTENCKITSDQEIAALFDRWNQSLQTGDPHKVVANYAERSILLPTVSNQPRLTPAEKEEYFHHFLQDRPSGKIDFRQVELGCNSAVDAGLYTFTFARTGAVVKARYTYTYRWDGVQWLITSHHSSVMPEKKKPDAHPTRSH</sequence>
<dbReference type="Gene3D" id="3.10.450.50">
    <property type="match status" value="1"/>
</dbReference>
<dbReference type="GO" id="GO:0004683">
    <property type="term" value="F:calcium/calmodulin-dependent protein kinase activity"/>
    <property type="evidence" value="ECO:0007669"/>
    <property type="project" value="InterPro"/>
</dbReference>
<name>A0A158L678_9BURK</name>
<dbReference type="GO" id="GO:0005516">
    <property type="term" value="F:calmodulin binding"/>
    <property type="evidence" value="ECO:0007669"/>
    <property type="project" value="InterPro"/>
</dbReference>
<dbReference type="Proteomes" id="UP000054770">
    <property type="component" value="Unassembled WGS sequence"/>
</dbReference>
<dbReference type="NCBIfam" id="TIGR02246">
    <property type="entry name" value="SgcJ/EcaC family oxidoreductase"/>
    <property type="match status" value="1"/>
</dbReference>
<evidence type="ECO:0000313" key="2">
    <source>
        <dbReference type="EMBL" id="SAL88944.1"/>
    </source>
</evidence>
<dbReference type="PROSITE" id="PS51257">
    <property type="entry name" value="PROKAR_LIPOPROTEIN"/>
    <property type="match status" value="1"/>
</dbReference>
<feature type="domain" description="Calcium/calmodulin-dependent protein kinase II association-domain" evidence="1">
    <location>
        <begin position="60"/>
        <end position="178"/>
    </location>
</feature>
<dbReference type="EMBL" id="FCON02000579">
    <property type="protein sequence ID" value="SAL88944.1"/>
    <property type="molecule type" value="Genomic_DNA"/>
</dbReference>
<protein>
    <submittedName>
        <fullName evidence="2">Calcium/calmodulin dependent protein kinase II Association</fullName>
    </submittedName>
</protein>
<keyword evidence="3" id="KW-1185">Reference proteome</keyword>
<dbReference type="InterPro" id="IPR013543">
    <property type="entry name" value="Ca/CaM-dep_prot_kinase-assoc"/>
</dbReference>
<proteinExistence type="predicted"/>
<dbReference type="Pfam" id="PF08332">
    <property type="entry name" value="CaMKII_AD"/>
    <property type="match status" value="1"/>
</dbReference>
<keyword evidence="2" id="KW-0808">Transferase</keyword>
<dbReference type="AlphaFoldDB" id="A0A158L678"/>
<dbReference type="InterPro" id="IPR011944">
    <property type="entry name" value="Steroid_delta5-4_isomerase"/>
</dbReference>
<keyword evidence="2" id="KW-0418">Kinase</keyword>
<organism evidence="2 3">
    <name type="scientific">Caballeronia choica</name>
    <dbReference type="NCBI Taxonomy" id="326476"/>
    <lineage>
        <taxon>Bacteria</taxon>
        <taxon>Pseudomonadati</taxon>
        <taxon>Pseudomonadota</taxon>
        <taxon>Betaproteobacteria</taxon>
        <taxon>Burkholderiales</taxon>
        <taxon>Burkholderiaceae</taxon>
        <taxon>Caballeronia</taxon>
    </lineage>
</organism>
<reference evidence="2" key="1">
    <citation type="submission" date="2016-01" db="EMBL/GenBank/DDBJ databases">
        <authorList>
            <person name="Peeters C."/>
        </authorList>
    </citation>
    <scope>NUCLEOTIDE SEQUENCE [LARGE SCALE GENOMIC DNA]</scope>
    <source>
        <strain evidence="2">LMG 22940</strain>
    </source>
</reference>
<evidence type="ECO:0000259" key="1">
    <source>
        <dbReference type="Pfam" id="PF08332"/>
    </source>
</evidence>
<comment type="caution">
    <text evidence="2">The sequence shown here is derived from an EMBL/GenBank/DDBJ whole genome shotgun (WGS) entry which is preliminary data.</text>
</comment>